<name>A0A6V1RAB4_HETAK</name>
<dbReference type="EMBL" id="HBIU01028047">
    <property type="protein sequence ID" value="CAE0634213.1"/>
    <property type="molecule type" value="Transcribed_RNA"/>
</dbReference>
<sequence length="691" mass="72920">MVSGLGMRVLAEVGARGELVGGTLFPAAGGGAGLGLAALDQLAQRGDAHLGLTQGVAGALLALVGVLGDMALRVHGLVQALAEALVAGHDVHRRRIGELLGPALLILLPVAGQLAMLGPCGLRLRIGGMQGLGGGIALRFGAFEQQAQRGCTHSTTPAHARAGGPALSQYRRARPEGLGALDHGLQLADAGVKFCRAVHVLLQQPRHVGMQAHGQIELGVGPRGVGAELDQVAGLVVFRQKLAKATRGIDLVLGCNTAHHPRHRTLDVDRRVVDGLGQVARQHDMAVQDAARRIGDRVLRVITLGQHRVEGGDRAFAGQAVAAAFDQLRQLGEAAGWVALGGRRLADGQRDLALRHRVAGQAVHQQQHMPPLVAEVFGDGGRVMRALQAHQRRRVGRCGNDDAAPAAFLAQDVLDEFLHLAAALADQADDDHIRLGVARHHAEQHALADAGAGEQAQALAAAHRQQGIDGPHAGIQRRAHRVAVHRIDRAAHHGLVVDAGQVAAAVQRMAMRVDDAAEQAVAHRQMQATVLAAPPGVQGLAQLRGQWRQRARHDGGAAGQALHLVGRHQVGTVAREADHLGVDRRQAAARAVAAAGHLDAAHRAQRHLDAGGLQHQAGHAHQLALRLQRRGVGGQGFEVAEVAPPALAALSRHRRRLHGGLPRWTSGPWTTRPAASGWPASRRRWRCRHRP</sequence>
<organism evidence="2">
    <name type="scientific">Heterosigma akashiwo</name>
    <name type="common">Chromophytic alga</name>
    <name type="synonym">Heterosigma carterae</name>
    <dbReference type="NCBI Taxonomy" id="2829"/>
    <lineage>
        <taxon>Eukaryota</taxon>
        <taxon>Sar</taxon>
        <taxon>Stramenopiles</taxon>
        <taxon>Ochrophyta</taxon>
        <taxon>Raphidophyceae</taxon>
        <taxon>Chattonellales</taxon>
        <taxon>Chattonellaceae</taxon>
        <taxon>Heterosigma</taxon>
    </lineage>
</organism>
<proteinExistence type="predicted"/>
<accession>A0A6V1RAB4</accession>
<feature type="compositionally biased region" description="Basic residues" evidence="1">
    <location>
        <begin position="681"/>
        <end position="691"/>
    </location>
</feature>
<gene>
    <name evidence="2" type="ORF">HAKA00212_LOCUS12929</name>
</gene>
<protein>
    <submittedName>
        <fullName evidence="2">Uncharacterized protein</fullName>
    </submittedName>
</protein>
<evidence type="ECO:0000313" key="2">
    <source>
        <dbReference type="EMBL" id="CAE0634213.1"/>
    </source>
</evidence>
<reference evidence="2" key="1">
    <citation type="submission" date="2021-01" db="EMBL/GenBank/DDBJ databases">
        <authorList>
            <person name="Corre E."/>
            <person name="Pelletier E."/>
            <person name="Niang G."/>
            <person name="Scheremetjew M."/>
            <person name="Finn R."/>
            <person name="Kale V."/>
            <person name="Holt S."/>
            <person name="Cochrane G."/>
            <person name="Meng A."/>
            <person name="Brown T."/>
            <person name="Cohen L."/>
        </authorList>
    </citation>
    <scope>NUCLEOTIDE SEQUENCE</scope>
    <source>
        <strain evidence="2">CCMP3107</strain>
    </source>
</reference>
<feature type="region of interest" description="Disordered" evidence="1">
    <location>
        <begin position="659"/>
        <end position="691"/>
    </location>
</feature>
<evidence type="ECO:0000256" key="1">
    <source>
        <dbReference type="SAM" id="MobiDB-lite"/>
    </source>
</evidence>
<dbReference type="AlphaFoldDB" id="A0A6V1RAB4"/>